<dbReference type="AlphaFoldDB" id="A0A7D4UD15"/>
<evidence type="ECO:0000256" key="10">
    <source>
        <dbReference type="ARBA" id="ARBA00022989"/>
    </source>
</evidence>
<feature type="compositionally biased region" description="Low complexity" evidence="16">
    <location>
        <begin position="611"/>
        <end position="626"/>
    </location>
</feature>
<keyword evidence="7" id="KW-0547">Nucleotide-binding</keyword>
<evidence type="ECO:0000256" key="7">
    <source>
        <dbReference type="ARBA" id="ARBA00022741"/>
    </source>
</evidence>
<keyword evidence="5 17" id="KW-0812">Transmembrane</keyword>
<evidence type="ECO:0000256" key="1">
    <source>
        <dbReference type="ARBA" id="ARBA00004251"/>
    </source>
</evidence>
<organism evidence="20 21">
    <name type="scientific">Aquiluna borgnonia</name>
    <dbReference type="NCBI Taxonomy" id="2499157"/>
    <lineage>
        <taxon>Bacteria</taxon>
        <taxon>Bacillati</taxon>
        <taxon>Actinomycetota</taxon>
        <taxon>Actinomycetes</taxon>
        <taxon>Micrococcales</taxon>
        <taxon>Microbacteriaceae</taxon>
        <taxon>Luna cluster</taxon>
        <taxon>Luna-1 subcluster</taxon>
        <taxon>Aquiluna</taxon>
    </lineage>
</organism>
<keyword evidence="6 18" id="KW-0732">Signal</keyword>
<evidence type="ECO:0000256" key="5">
    <source>
        <dbReference type="ARBA" id="ARBA00022692"/>
    </source>
</evidence>
<evidence type="ECO:0000313" key="21">
    <source>
        <dbReference type="Proteomes" id="UP000501003"/>
    </source>
</evidence>
<feature type="domain" description="ALK/LTK-like glycine-rich" evidence="19">
    <location>
        <begin position="58"/>
        <end position="259"/>
    </location>
</feature>
<dbReference type="EC" id="2.7.10.1" evidence="2"/>
<keyword evidence="10 17" id="KW-1133">Transmembrane helix</keyword>
<feature type="chain" id="PRO_5028912076" description="receptor protein-tyrosine kinase" evidence="18">
    <location>
        <begin position="27"/>
        <end position="738"/>
    </location>
</feature>
<keyword evidence="12" id="KW-0829">Tyrosine-protein kinase</keyword>
<evidence type="ECO:0000256" key="8">
    <source>
        <dbReference type="ARBA" id="ARBA00022777"/>
    </source>
</evidence>
<gene>
    <name evidence="20" type="ORF">HRU87_01085</name>
</gene>
<sequence>MIKKVLTLASAALLAGATVFPLSAGATETCIGAECTVEFAYSGAPELWSVPAGATNIRFEVFGASGGRGGGGGSVTGKIISYSPTLTIVVGGAGEVRSGAPGGYNGGGNAGGNRGNEGSGGGASDIRIASTLESRIVVAGGGGGGGGYSGAAGAAGGGLSADSGGSGQGGGGAGGTQTSGGSAGSSNGGSPGSAGVFGAGGGGGSSWNAGGGGGGGGWYGGGGGGPDDDDCCSDGGGGGGGSSYTSATFTSNVTHAKGVQSGHGRVILRYTLVPSVQSFAIAQVDGQKLSGSITFSQVPTGLELADFTPSGTCQLENLSVIGLAAGFDLVGCEPGPGQVSLAAGAIGDLVTGPIEAAVASFDFDSTGPEANWVTLPMTTTQSELVVEINLGDSVSTLSSQSFAVVGCSALEYVSSSPAVSVSGCLGSVEVALLPLTLQDSWGNLTPTSPLTFSFVVDQSGPVALFSPVEISGNGPFTYSTTLRFSEPISFSIEAVSFTSSAVCETTVSPTISAWVLQANCGFGDGSWSVPALSAEDLMGNLGPLESTRVSFSNLEPIAPPPVVEVIAPAPVSVPEPVSEPVVPVQPAPEIPQPQSVAPVPVVSEGDEVTESEVVSEPTESPETAISPELEAELIEEIIQIVSVPKLPSGSLAEAAPAKRQEQQPEPENVPESDSVVDAGVATEVSEPQPTEIETDLPVQTVAGPAIEQNSQPEFPWVWIFGIGVAGLLGLGLWRFSGK</sequence>
<evidence type="ECO:0000256" key="17">
    <source>
        <dbReference type="SAM" id="Phobius"/>
    </source>
</evidence>
<evidence type="ECO:0000256" key="18">
    <source>
        <dbReference type="SAM" id="SignalP"/>
    </source>
</evidence>
<keyword evidence="11 17" id="KW-0472">Membrane</keyword>
<evidence type="ECO:0000256" key="9">
    <source>
        <dbReference type="ARBA" id="ARBA00022840"/>
    </source>
</evidence>
<evidence type="ECO:0000256" key="13">
    <source>
        <dbReference type="ARBA" id="ARBA00023157"/>
    </source>
</evidence>
<evidence type="ECO:0000259" key="19">
    <source>
        <dbReference type="Pfam" id="PF12810"/>
    </source>
</evidence>
<feature type="signal peptide" evidence="18">
    <location>
        <begin position="1"/>
        <end position="26"/>
    </location>
</feature>
<dbReference type="Pfam" id="PF12810">
    <property type="entry name" value="ALK_LTK_GRD"/>
    <property type="match status" value="1"/>
</dbReference>
<name>A0A7D4UD15_9MICO</name>
<feature type="region of interest" description="Disordered" evidence="16">
    <location>
        <begin position="652"/>
        <end position="674"/>
    </location>
</feature>
<dbReference type="GO" id="GO:0004714">
    <property type="term" value="F:transmembrane receptor protein tyrosine kinase activity"/>
    <property type="evidence" value="ECO:0007669"/>
    <property type="project" value="UniProtKB-EC"/>
</dbReference>
<keyword evidence="13" id="KW-1015">Disulfide bond</keyword>
<keyword evidence="4" id="KW-0808">Transferase</keyword>
<feature type="region of interest" description="Disordered" evidence="16">
    <location>
        <begin position="160"/>
        <end position="199"/>
    </location>
</feature>
<evidence type="ECO:0000256" key="3">
    <source>
        <dbReference type="ARBA" id="ARBA00022475"/>
    </source>
</evidence>
<dbReference type="EMBL" id="CP054056">
    <property type="protein sequence ID" value="QKJ24834.1"/>
    <property type="molecule type" value="Genomic_DNA"/>
</dbReference>
<keyword evidence="15" id="KW-0325">Glycoprotein</keyword>
<evidence type="ECO:0000256" key="4">
    <source>
        <dbReference type="ARBA" id="ARBA00022679"/>
    </source>
</evidence>
<feature type="compositionally biased region" description="Gly residues" evidence="16">
    <location>
        <begin position="103"/>
        <end position="123"/>
    </location>
</feature>
<dbReference type="Proteomes" id="UP000501003">
    <property type="component" value="Chromosome"/>
</dbReference>
<feature type="transmembrane region" description="Helical" evidence="17">
    <location>
        <begin position="716"/>
        <end position="735"/>
    </location>
</feature>
<evidence type="ECO:0000256" key="16">
    <source>
        <dbReference type="SAM" id="MobiDB-lite"/>
    </source>
</evidence>
<proteinExistence type="predicted"/>
<evidence type="ECO:0000256" key="14">
    <source>
        <dbReference type="ARBA" id="ARBA00023170"/>
    </source>
</evidence>
<keyword evidence="8" id="KW-0418">Kinase</keyword>
<dbReference type="InterPro" id="IPR055163">
    <property type="entry name" value="ALK/LTK-like_GRD"/>
</dbReference>
<evidence type="ECO:0000256" key="6">
    <source>
        <dbReference type="ARBA" id="ARBA00022729"/>
    </source>
</evidence>
<evidence type="ECO:0000313" key="20">
    <source>
        <dbReference type="EMBL" id="QKJ24834.1"/>
    </source>
</evidence>
<dbReference type="RefSeq" id="WP_173493131.1">
    <property type="nucleotide sequence ID" value="NZ_CP054056.1"/>
</dbReference>
<keyword evidence="3" id="KW-1003">Cell membrane</keyword>
<dbReference type="GO" id="GO:0005886">
    <property type="term" value="C:plasma membrane"/>
    <property type="evidence" value="ECO:0007669"/>
    <property type="project" value="UniProtKB-SubCell"/>
</dbReference>
<protein>
    <recommendedName>
        <fullName evidence="2">receptor protein-tyrosine kinase</fullName>
        <ecNumber evidence="2">2.7.10.1</ecNumber>
    </recommendedName>
</protein>
<dbReference type="KEGG" id="aqg:HRU87_01085"/>
<feature type="region of interest" description="Disordered" evidence="16">
    <location>
        <begin position="103"/>
        <end position="125"/>
    </location>
</feature>
<evidence type="ECO:0000256" key="11">
    <source>
        <dbReference type="ARBA" id="ARBA00023136"/>
    </source>
</evidence>
<evidence type="ECO:0000256" key="2">
    <source>
        <dbReference type="ARBA" id="ARBA00011902"/>
    </source>
</evidence>
<feature type="region of interest" description="Disordered" evidence="16">
    <location>
        <begin position="604"/>
        <end position="626"/>
    </location>
</feature>
<evidence type="ECO:0000256" key="15">
    <source>
        <dbReference type="ARBA" id="ARBA00023180"/>
    </source>
</evidence>
<comment type="subcellular location">
    <subcellularLocation>
        <location evidence="1">Cell membrane</location>
        <topology evidence="1">Single-pass type I membrane protein</topology>
    </subcellularLocation>
</comment>
<reference evidence="20 21" key="1">
    <citation type="submission" date="2020-05" db="EMBL/GenBank/DDBJ databases">
        <title>Aquirufa sp. strain 15G-AUS-rot a new Aquirufa species.</title>
        <authorList>
            <person name="Pitt A."/>
            <person name="Hahn M.W."/>
        </authorList>
    </citation>
    <scope>NUCLEOTIDE SEQUENCE [LARGE SCALE GENOMIC DNA]</scope>
    <source>
        <strain evidence="20 21">15G-AUS-rot</strain>
    </source>
</reference>
<keyword evidence="9" id="KW-0067">ATP-binding</keyword>
<accession>A0A7D4UD15</accession>
<dbReference type="GO" id="GO:0005524">
    <property type="term" value="F:ATP binding"/>
    <property type="evidence" value="ECO:0007669"/>
    <property type="project" value="UniProtKB-KW"/>
</dbReference>
<keyword evidence="21" id="KW-1185">Reference proteome</keyword>
<keyword evidence="14" id="KW-0675">Receptor</keyword>
<evidence type="ECO:0000256" key="12">
    <source>
        <dbReference type="ARBA" id="ARBA00023137"/>
    </source>
</evidence>